<dbReference type="GO" id="GO:0005737">
    <property type="term" value="C:cytoplasm"/>
    <property type="evidence" value="ECO:0007669"/>
    <property type="project" value="TreeGrafter"/>
</dbReference>
<dbReference type="InterPro" id="IPR050341">
    <property type="entry name" value="PP1_catalytic_subunit"/>
</dbReference>
<dbReference type="SUPFAM" id="SSF56300">
    <property type="entry name" value="Metallo-dependent phosphatases"/>
    <property type="match status" value="1"/>
</dbReference>
<dbReference type="Proteomes" id="UP000001137">
    <property type="component" value="Chromosome"/>
</dbReference>
<dbReference type="STRING" id="397948.Cmaq_1741"/>
<dbReference type="GO" id="GO:0004722">
    <property type="term" value="F:protein serine/threonine phosphatase activity"/>
    <property type="evidence" value="ECO:0007669"/>
    <property type="project" value="TreeGrafter"/>
</dbReference>
<dbReference type="PANTHER" id="PTHR11668">
    <property type="entry name" value="SERINE/THREONINE PROTEIN PHOSPHATASE"/>
    <property type="match status" value="1"/>
</dbReference>
<accession>A8MAI7</accession>
<dbReference type="eggNOG" id="arCOG01143">
    <property type="taxonomic scope" value="Archaea"/>
</dbReference>
<dbReference type="InterPro" id="IPR029052">
    <property type="entry name" value="Metallo-depent_PP-like"/>
</dbReference>
<dbReference type="PROSITE" id="PS00125">
    <property type="entry name" value="SER_THR_PHOSPHATASE"/>
    <property type="match status" value="1"/>
</dbReference>
<reference evidence="2 3" key="1">
    <citation type="submission" date="2007-10" db="EMBL/GenBank/DDBJ databases">
        <title>Complete sequence of Caldivirga maquilingensis IC-167.</title>
        <authorList>
            <consortium name="US DOE Joint Genome Institute"/>
            <person name="Copeland A."/>
            <person name="Lucas S."/>
            <person name="Lapidus A."/>
            <person name="Barry K."/>
            <person name="Glavina del Rio T."/>
            <person name="Dalin E."/>
            <person name="Tice H."/>
            <person name="Pitluck S."/>
            <person name="Saunders E."/>
            <person name="Brettin T."/>
            <person name="Bruce D."/>
            <person name="Detter J.C."/>
            <person name="Han C."/>
            <person name="Schmutz J."/>
            <person name="Larimer F."/>
            <person name="Land M."/>
            <person name="Hauser L."/>
            <person name="Kyrpides N."/>
            <person name="Ivanova N."/>
            <person name="Biddle J.F."/>
            <person name="Zhang Z."/>
            <person name="Fitz-Gibbon S.T."/>
            <person name="Lowe T.M."/>
            <person name="Saltikov C."/>
            <person name="House C.H."/>
            <person name="Richardson P."/>
        </authorList>
    </citation>
    <scope>NUCLEOTIDE SEQUENCE [LARGE SCALE GENOMIC DNA]</scope>
    <source>
        <strain evidence="3">ATCC 700844 / DSM 13496 / JCM 10307 / IC-167</strain>
    </source>
</reference>
<dbReference type="CDD" id="cd00144">
    <property type="entry name" value="MPP_PPP_family"/>
    <property type="match status" value="1"/>
</dbReference>
<dbReference type="Gene3D" id="3.60.21.10">
    <property type="match status" value="1"/>
</dbReference>
<dbReference type="KEGG" id="cma:Cmaq_1741"/>
<protein>
    <submittedName>
        <fullName evidence="2">Metallophosphoesterase</fullName>
    </submittedName>
</protein>
<organism evidence="2 3">
    <name type="scientific">Caldivirga maquilingensis (strain ATCC 700844 / DSM 13496 / JCM 10307 / IC-167)</name>
    <dbReference type="NCBI Taxonomy" id="397948"/>
    <lineage>
        <taxon>Archaea</taxon>
        <taxon>Thermoproteota</taxon>
        <taxon>Thermoprotei</taxon>
        <taxon>Thermoproteales</taxon>
        <taxon>Thermoproteaceae</taxon>
        <taxon>Caldivirga</taxon>
    </lineage>
</organism>
<keyword evidence="3" id="KW-1185">Reference proteome</keyword>
<dbReference type="InterPro" id="IPR006186">
    <property type="entry name" value="Ser/Thr-sp_prot-phosphatase"/>
</dbReference>
<dbReference type="Pfam" id="PF00149">
    <property type="entry name" value="Metallophos"/>
    <property type="match status" value="1"/>
</dbReference>
<gene>
    <name evidence="2" type="ordered locus">Cmaq_1741</name>
</gene>
<dbReference type="PANTHER" id="PTHR11668:SF496">
    <property type="entry name" value="SERINE_THREONINE-PROTEIN PHOSPHATASE"/>
    <property type="match status" value="1"/>
</dbReference>
<dbReference type="GeneID" id="5708844"/>
<dbReference type="InterPro" id="IPR004843">
    <property type="entry name" value="Calcineurin-like_PHP"/>
</dbReference>
<dbReference type="SMART" id="SM00156">
    <property type="entry name" value="PP2Ac"/>
    <property type="match status" value="1"/>
</dbReference>
<dbReference type="AlphaFoldDB" id="A8MAI7"/>
<dbReference type="RefSeq" id="WP_012186783.1">
    <property type="nucleotide sequence ID" value="NC_009954.1"/>
</dbReference>
<feature type="domain" description="Serine/threonine specific protein phosphatases" evidence="1">
    <location>
        <begin position="91"/>
        <end position="96"/>
    </location>
</feature>
<evidence type="ECO:0000259" key="1">
    <source>
        <dbReference type="PROSITE" id="PS00125"/>
    </source>
</evidence>
<evidence type="ECO:0000313" key="3">
    <source>
        <dbReference type="Proteomes" id="UP000001137"/>
    </source>
</evidence>
<sequence>MINRSNFKELVDKVLDKLSELETLVKVNSNRVVILGDLHGDLDSLEKVINDYPPSDWLYIGLGDYVDRGEYQVETLERVLRLFLQGSMIPLRGNHESYIMNETYGFMDEALPLLGQSLLHTIMHELFPALPYAALLNNRILLLHGGLAKGLETINDILKLSKHDDEPSNPVAFQILWNDPSDEVKGFVDSPRGLGTYLFGPDVTMNFTRRNNIDLIVRGHSYITEGYWRFHNGKVISLFTSSSGPYSLSKPKVMVLSGNELKIIDVKSRKTVDTITLS</sequence>
<name>A8MAI7_CALMQ</name>
<evidence type="ECO:0000313" key="2">
    <source>
        <dbReference type="EMBL" id="ABW02564.1"/>
    </source>
</evidence>
<proteinExistence type="predicted"/>
<dbReference type="PRINTS" id="PR00114">
    <property type="entry name" value="STPHPHTASE"/>
</dbReference>
<dbReference type="EMBL" id="CP000852">
    <property type="protein sequence ID" value="ABW02564.1"/>
    <property type="molecule type" value="Genomic_DNA"/>
</dbReference>
<dbReference type="OrthoDB" id="303721at2157"/>
<dbReference type="HOGENOM" id="CLU_004962_0_10_2"/>